<accession>A0A1G6QL00</accession>
<reference evidence="1 2" key="1">
    <citation type="submission" date="2016-10" db="EMBL/GenBank/DDBJ databases">
        <authorList>
            <person name="de Groot N.N."/>
        </authorList>
    </citation>
    <scope>NUCLEOTIDE SEQUENCE [LARGE SCALE GENOMIC DNA]</scope>
    <source>
        <strain evidence="1 2">DSM 45514</strain>
    </source>
</reference>
<dbReference type="AlphaFoldDB" id="A0A1G6QL00"/>
<organism evidence="1 2">
    <name type="scientific">Melghirimyces thermohalophilus</name>
    <dbReference type="NCBI Taxonomy" id="1236220"/>
    <lineage>
        <taxon>Bacteria</taxon>
        <taxon>Bacillati</taxon>
        <taxon>Bacillota</taxon>
        <taxon>Bacilli</taxon>
        <taxon>Bacillales</taxon>
        <taxon>Thermoactinomycetaceae</taxon>
        <taxon>Melghirimyces</taxon>
    </lineage>
</organism>
<dbReference type="EMBL" id="FMZA01000022">
    <property type="protein sequence ID" value="SDC92396.1"/>
    <property type="molecule type" value="Genomic_DNA"/>
</dbReference>
<evidence type="ECO:0000313" key="2">
    <source>
        <dbReference type="Proteomes" id="UP000199387"/>
    </source>
</evidence>
<name>A0A1G6QL00_9BACL</name>
<gene>
    <name evidence="1" type="ORF">SAMN04488112_12212</name>
</gene>
<dbReference type="Proteomes" id="UP000199387">
    <property type="component" value="Unassembled WGS sequence"/>
</dbReference>
<dbReference type="STRING" id="1236220.SAMN04488112_12212"/>
<evidence type="ECO:0000313" key="1">
    <source>
        <dbReference type="EMBL" id="SDC92396.1"/>
    </source>
</evidence>
<keyword evidence="2" id="KW-1185">Reference proteome</keyword>
<proteinExistence type="predicted"/>
<sequence length="53" mass="6100">MRKSVQTDLVGIGEKSAFRFWVATISPYVATFVVDSDKIKIFLQNREGICRFM</sequence>
<protein>
    <submittedName>
        <fullName evidence="1">Uncharacterized protein</fullName>
    </submittedName>
</protein>